<comment type="caution">
    <text evidence="5">The sequence shown here is derived from an EMBL/GenBank/DDBJ whole genome shotgun (WGS) entry which is preliminary data.</text>
</comment>
<dbReference type="GO" id="GO:0003700">
    <property type="term" value="F:DNA-binding transcription factor activity"/>
    <property type="evidence" value="ECO:0007669"/>
    <property type="project" value="UniProtKB-UniRule"/>
</dbReference>
<accession>A0A8H7QSU0</accession>
<dbReference type="Pfam" id="PF05224">
    <property type="entry name" value="NDT80_PhoG"/>
    <property type="match status" value="1"/>
</dbReference>
<dbReference type="GO" id="GO:0051321">
    <property type="term" value="P:meiotic cell cycle"/>
    <property type="evidence" value="ECO:0007669"/>
    <property type="project" value="TreeGrafter"/>
</dbReference>
<dbReference type="OrthoDB" id="2288358at2759"/>
<feature type="region of interest" description="Disordered" evidence="3">
    <location>
        <begin position="1"/>
        <end position="46"/>
    </location>
</feature>
<feature type="compositionally biased region" description="Low complexity" evidence="3">
    <location>
        <begin position="414"/>
        <end position="431"/>
    </location>
</feature>
<dbReference type="PROSITE" id="PS51517">
    <property type="entry name" value="NDT80"/>
    <property type="match status" value="1"/>
</dbReference>
<name>A0A8H7QSU0_9FUNG</name>
<dbReference type="GO" id="GO:0003677">
    <property type="term" value="F:DNA binding"/>
    <property type="evidence" value="ECO:0007669"/>
    <property type="project" value="UniProtKB-KW"/>
</dbReference>
<dbReference type="PANTHER" id="PTHR35144:SF2">
    <property type="entry name" value="MEIOSIS-SPECIFIC TRANSCRIPTION FACTOR NDT80"/>
    <property type="match status" value="1"/>
</dbReference>
<keyword evidence="1 2" id="KW-0238">DNA-binding</keyword>
<organism evidence="5 6">
    <name type="scientific">Mucor saturninus</name>
    <dbReference type="NCBI Taxonomy" id="64648"/>
    <lineage>
        <taxon>Eukaryota</taxon>
        <taxon>Fungi</taxon>
        <taxon>Fungi incertae sedis</taxon>
        <taxon>Mucoromycota</taxon>
        <taxon>Mucoromycotina</taxon>
        <taxon>Mucoromycetes</taxon>
        <taxon>Mucorales</taxon>
        <taxon>Mucorineae</taxon>
        <taxon>Mucoraceae</taxon>
        <taxon>Mucor</taxon>
    </lineage>
</organism>
<dbReference type="PANTHER" id="PTHR35144">
    <property type="entry name" value="MEIOSIS-SPECIFIC TRANSCRIPTION FACTOR NDT80"/>
    <property type="match status" value="1"/>
</dbReference>
<feature type="domain" description="NDT80" evidence="4">
    <location>
        <begin position="112"/>
        <end position="355"/>
    </location>
</feature>
<dbReference type="Proteomes" id="UP000603453">
    <property type="component" value="Unassembled WGS sequence"/>
</dbReference>
<dbReference type="SUPFAM" id="SSF49417">
    <property type="entry name" value="p53-like transcription factors"/>
    <property type="match status" value="1"/>
</dbReference>
<dbReference type="InterPro" id="IPR024061">
    <property type="entry name" value="NDT80_DNA-bd_dom"/>
</dbReference>
<evidence type="ECO:0000313" key="6">
    <source>
        <dbReference type="Proteomes" id="UP000603453"/>
    </source>
</evidence>
<protein>
    <recommendedName>
        <fullName evidence="4">NDT80 domain-containing protein</fullName>
    </recommendedName>
</protein>
<dbReference type="InterPro" id="IPR008967">
    <property type="entry name" value="p53-like_TF_DNA-bd_sf"/>
</dbReference>
<feature type="compositionally biased region" description="Polar residues" evidence="3">
    <location>
        <begin position="524"/>
        <end position="580"/>
    </location>
</feature>
<sequence length="592" mass="64768">MQQDNKWTSSPETPRNYMSLQSSYPYGSTEYNPPTNTTTVLPGMSTQPTMPGEIIISIVHHHLNLLNSLMAGSQPSTPRPDVISPPPDSNNKLPSTSNNTAATPDLIRRRPPLPSRPASFTTTTFHSNPYPGGTSLRRRRTESSMFSFETGPSFSQTKQALDLWNIDQSNGYQVQLQAKMDRGFFRADQDWTCYRRNYFQVSATFEVHGVNYLINGPEVPCLIRTENGEIHQVDFFSIGVSARVTGSDKRIELVQHTPKRDKGPQMIPEPRVVSAGGNLHLASVGSNHNIVTFERMQFKTATANNGKRRAAQQYYEIVVDLCANSSSGKQFKVASCTSAPLVVRGRSPGHYADSHTRYRSLDSGTPSSFPGQTGPPSATITPSGPPTSSNGEEGHQYMQSQPQPRFPGVNPSANGNNDYGNSYSSYGQPPSGYPYQVGGYAPVMNTHPVGSTRNEEEGGPSGREGSYMMPYSSHPHQHPSEPTGYYNNNNNSSSGSSVVGSANAQESNNSNSNSHHPHQGYHADSNSKPYWSGGNREQQQQHGPGSRYSNGSPYVNSEFNGYSMRPQSQQQSNANTSPETNPLDAGRSMTPR</sequence>
<feature type="compositionally biased region" description="Polar residues" evidence="3">
    <location>
        <begin position="362"/>
        <end position="403"/>
    </location>
</feature>
<evidence type="ECO:0000256" key="2">
    <source>
        <dbReference type="PROSITE-ProRule" id="PRU00850"/>
    </source>
</evidence>
<feature type="compositionally biased region" description="Polar residues" evidence="3">
    <location>
        <begin position="89"/>
        <end position="102"/>
    </location>
</feature>
<dbReference type="GO" id="GO:0000228">
    <property type="term" value="C:nuclear chromosome"/>
    <property type="evidence" value="ECO:0007669"/>
    <property type="project" value="TreeGrafter"/>
</dbReference>
<feature type="region of interest" description="Disordered" evidence="3">
    <location>
        <begin position="444"/>
        <end position="592"/>
    </location>
</feature>
<dbReference type="AlphaFoldDB" id="A0A8H7QSU0"/>
<evidence type="ECO:0000313" key="5">
    <source>
        <dbReference type="EMBL" id="KAG2198123.1"/>
    </source>
</evidence>
<proteinExistence type="predicted"/>
<dbReference type="InterPro" id="IPR037141">
    <property type="entry name" value="NDT80_DNA-bd_dom_sf"/>
</dbReference>
<reference evidence="5" key="1">
    <citation type="submission" date="2020-12" db="EMBL/GenBank/DDBJ databases">
        <title>Metabolic potential, ecology and presence of endohyphal bacteria is reflected in genomic diversity of Mucoromycotina.</title>
        <authorList>
            <person name="Muszewska A."/>
            <person name="Okrasinska A."/>
            <person name="Steczkiewicz K."/>
            <person name="Drgas O."/>
            <person name="Orlowska M."/>
            <person name="Perlinska-Lenart U."/>
            <person name="Aleksandrzak-Piekarczyk T."/>
            <person name="Szatraj K."/>
            <person name="Zielenkiewicz U."/>
            <person name="Pilsyk S."/>
            <person name="Malc E."/>
            <person name="Mieczkowski P."/>
            <person name="Kruszewska J.S."/>
            <person name="Biernat P."/>
            <person name="Pawlowska J."/>
        </authorList>
    </citation>
    <scope>NUCLEOTIDE SEQUENCE</scope>
    <source>
        <strain evidence="5">WA0000017839</strain>
    </source>
</reference>
<gene>
    <name evidence="5" type="ORF">INT47_001521</name>
</gene>
<feature type="compositionally biased region" description="Polar residues" evidence="3">
    <location>
        <begin position="118"/>
        <end position="127"/>
    </location>
</feature>
<keyword evidence="6" id="KW-1185">Reference proteome</keyword>
<evidence type="ECO:0000256" key="1">
    <source>
        <dbReference type="ARBA" id="ARBA00023125"/>
    </source>
</evidence>
<feature type="DNA-binding region" description="NDT80" evidence="2">
    <location>
        <begin position="112"/>
        <end position="355"/>
    </location>
</feature>
<evidence type="ECO:0000259" key="4">
    <source>
        <dbReference type="PROSITE" id="PS51517"/>
    </source>
</evidence>
<dbReference type="GO" id="GO:0045944">
    <property type="term" value="P:positive regulation of transcription by RNA polymerase II"/>
    <property type="evidence" value="ECO:0007669"/>
    <property type="project" value="TreeGrafter"/>
</dbReference>
<dbReference type="InterPro" id="IPR052605">
    <property type="entry name" value="Fungal_trans_regulator"/>
</dbReference>
<dbReference type="Gene3D" id="2.60.40.1390">
    <property type="entry name" value="NDT80 DNA-binding domain"/>
    <property type="match status" value="1"/>
</dbReference>
<dbReference type="EMBL" id="JAEPRD010000116">
    <property type="protein sequence ID" value="KAG2198123.1"/>
    <property type="molecule type" value="Genomic_DNA"/>
</dbReference>
<feature type="region of interest" description="Disordered" evidence="3">
    <location>
        <begin position="70"/>
        <end position="138"/>
    </location>
</feature>
<feature type="compositionally biased region" description="Low complexity" evidence="3">
    <location>
        <begin position="487"/>
        <end position="514"/>
    </location>
</feature>
<evidence type="ECO:0000256" key="3">
    <source>
        <dbReference type="SAM" id="MobiDB-lite"/>
    </source>
</evidence>
<feature type="region of interest" description="Disordered" evidence="3">
    <location>
        <begin position="343"/>
        <end position="431"/>
    </location>
</feature>